<dbReference type="AlphaFoldDB" id="A0A399S5A5"/>
<name>A0A399S5A5_9BACT</name>
<proteinExistence type="predicted"/>
<gene>
    <name evidence="1" type="ORF">D1627_12975</name>
</gene>
<dbReference type="Proteomes" id="UP000266005">
    <property type="component" value="Unassembled WGS sequence"/>
</dbReference>
<sequence length="288" mass="33142">MDLLFLTFGDNIKNHYQANFCILSFLAQPEEVSSISVYTDKPEFYTHLQAHVKVVEITEATLNDWKGPYDFFWRVKIKALEHFALAKPASTIVYLDSDTFLYNDARGFQRMLHSSASMHVREGNLAALQSKTEKKMWQQVQGRAFGGVTITASHAMWNAGVVAIPQENNLKAIRLALSICDDMCREDVTRRLIEQFAISVALDETFGLKPADQWIGHYWGNKDGWNDFISNFLLESLLKGYTLDQDIARLKQLNFQQIPIIKKEKNTKLRLQRLLNKIFSPKEVTYIN</sequence>
<dbReference type="EMBL" id="QWGE01000004">
    <property type="protein sequence ID" value="RIJ36745.1"/>
    <property type="molecule type" value="Genomic_DNA"/>
</dbReference>
<evidence type="ECO:0000313" key="1">
    <source>
        <dbReference type="EMBL" id="RIJ36745.1"/>
    </source>
</evidence>
<dbReference type="RefSeq" id="WP_119432692.1">
    <property type="nucleotide sequence ID" value="NZ_QWGE01000004.1"/>
</dbReference>
<protein>
    <recommendedName>
        <fullName evidence="3">Glycosyl transferase</fullName>
    </recommendedName>
</protein>
<reference evidence="2" key="1">
    <citation type="submission" date="2018-08" db="EMBL/GenBank/DDBJ databases">
        <title>Mucilaginibacter sp. MYSH2.</title>
        <authorList>
            <person name="Seo T."/>
        </authorList>
    </citation>
    <scope>NUCLEOTIDE SEQUENCE [LARGE SCALE GENOMIC DNA]</scope>
    <source>
        <strain evidence="2">KIRAN</strain>
    </source>
</reference>
<dbReference type="OrthoDB" id="850028at2"/>
<evidence type="ECO:0000313" key="2">
    <source>
        <dbReference type="Proteomes" id="UP000266005"/>
    </source>
</evidence>
<organism evidence="1 2">
    <name type="scientific">Pontibacter oryzae</name>
    <dbReference type="NCBI Taxonomy" id="2304593"/>
    <lineage>
        <taxon>Bacteria</taxon>
        <taxon>Pseudomonadati</taxon>
        <taxon>Bacteroidota</taxon>
        <taxon>Cytophagia</taxon>
        <taxon>Cytophagales</taxon>
        <taxon>Hymenobacteraceae</taxon>
        <taxon>Pontibacter</taxon>
    </lineage>
</organism>
<evidence type="ECO:0008006" key="3">
    <source>
        <dbReference type="Google" id="ProtNLM"/>
    </source>
</evidence>
<keyword evidence="2" id="KW-1185">Reference proteome</keyword>
<accession>A0A399S5A5</accession>
<comment type="caution">
    <text evidence="1">The sequence shown here is derived from an EMBL/GenBank/DDBJ whole genome shotgun (WGS) entry which is preliminary data.</text>
</comment>